<dbReference type="EMBL" id="BAAAKW010000069">
    <property type="protein sequence ID" value="GAA1227428.1"/>
    <property type="molecule type" value="Genomic_DNA"/>
</dbReference>
<feature type="transmembrane region" description="Helical" evidence="1">
    <location>
        <begin position="122"/>
        <end position="139"/>
    </location>
</feature>
<sequence length="317" mass="36587">MAVLDPRGTECLPVPAGSEAQAQLMARFTSLEQRLDEWAHRKLDEKISPNQSRARTWAIEFTVFVLKQAWACVFGAALLAVLVLTRIWYPESATLARNDFLVLAALTIQVLMVVFKLETLRELWVIILFHIVGTVMEVFKTDVGSWTYEGEGILHVFGVPLYSGFMYAAVGSYMVRVFRLFELRFDHYPRRWITAILALLIYVNFFSHHFIFDARWFLFAAIAVIYWRTVMHVRVSRARFRMPVLLAFVLVALFIWVAENVATWSNAWVYPNQSDGWELVSIAKLGSWLLLMIVSVVLVTWVEKPRPPEVERLAPED</sequence>
<evidence type="ECO:0000313" key="3">
    <source>
        <dbReference type="Proteomes" id="UP001500943"/>
    </source>
</evidence>
<feature type="transmembrane region" description="Helical" evidence="1">
    <location>
        <begin position="285"/>
        <end position="302"/>
    </location>
</feature>
<keyword evidence="3" id="KW-1185">Reference proteome</keyword>
<proteinExistence type="predicted"/>
<feature type="transmembrane region" description="Helical" evidence="1">
    <location>
        <begin position="216"/>
        <end position="233"/>
    </location>
</feature>
<feature type="transmembrane region" description="Helical" evidence="1">
    <location>
        <begin position="159"/>
        <end position="180"/>
    </location>
</feature>
<organism evidence="2 3">
    <name type="scientific">Rhodoglobus aureus</name>
    <dbReference type="NCBI Taxonomy" id="191497"/>
    <lineage>
        <taxon>Bacteria</taxon>
        <taxon>Bacillati</taxon>
        <taxon>Actinomycetota</taxon>
        <taxon>Actinomycetes</taxon>
        <taxon>Micrococcales</taxon>
        <taxon>Microbacteriaceae</taxon>
        <taxon>Rhodoglobus</taxon>
    </lineage>
</organism>
<keyword evidence="1" id="KW-1133">Transmembrane helix</keyword>
<gene>
    <name evidence="2" type="ORF">GCM10009655_27620</name>
</gene>
<dbReference type="InterPro" id="IPR008535">
    <property type="entry name" value="DUF817"/>
</dbReference>
<evidence type="ECO:0000313" key="2">
    <source>
        <dbReference type="EMBL" id="GAA1227428.1"/>
    </source>
</evidence>
<dbReference type="Pfam" id="PF05675">
    <property type="entry name" value="DUF817"/>
    <property type="match status" value="1"/>
</dbReference>
<dbReference type="Proteomes" id="UP001500943">
    <property type="component" value="Unassembled WGS sequence"/>
</dbReference>
<evidence type="ECO:0000256" key="1">
    <source>
        <dbReference type="SAM" id="Phobius"/>
    </source>
</evidence>
<accession>A0ABN1W1K7</accession>
<feature type="transmembrane region" description="Helical" evidence="1">
    <location>
        <begin position="245"/>
        <end position="265"/>
    </location>
</feature>
<reference evidence="2 3" key="1">
    <citation type="journal article" date="2019" name="Int. J. Syst. Evol. Microbiol.">
        <title>The Global Catalogue of Microorganisms (GCM) 10K type strain sequencing project: providing services to taxonomists for standard genome sequencing and annotation.</title>
        <authorList>
            <consortium name="The Broad Institute Genomics Platform"/>
            <consortium name="The Broad Institute Genome Sequencing Center for Infectious Disease"/>
            <person name="Wu L."/>
            <person name="Ma J."/>
        </authorList>
    </citation>
    <scope>NUCLEOTIDE SEQUENCE [LARGE SCALE GENOMIC DNA]</scope>
    <source>
        <strain evidence="2 3">JCM 12762</strain>
    </source>
</reference>
<keyword evidence="1" id="KW-0812">Transmembrane</keyword>
<feature type="transmembrane region" description="Helical" evidence="1">
    <location>
        <begin position="95"/>
        <end position="115"/>
    </location>
</feature>
<protein>
    <submittedName>
        <fullName evidence="2">DUF817 domain-containing protein</fullName>
    </submittedName>
</protein>
<keyword evidence="1" id="KW-0472">Membrane</keyword>
<comment type="caution">
    <text evidence="2">The sequence shown here is derived from an EMBL/GenBank/DDBJ whole genome shotgun (WGS) entry which is preliminary data.</text>
</comment>
<feature type="transmembrane region" description="Helical" evidence="1">
    <location>
        <begin position="69"/>
        <end position="89"/>
    </location>
</feature>
<name>A0ABN1W1K7_9MICO</name>
<feature type="transmembrane region" description="Helical" evidence="1">
    <location>
        <begin position="192"/>
        <end position="210"/>
    </location>
</feature>